<proteinExistence type="inferred from homology"/>
<dbReference type="Gene3D" id="3.40.50.970">
    <property type="match status" value="1"/>
</dbReference>
<dbReference type="EC" id="2.2.1.1" evidence="5"/>
<dbReference type="Pfam" id="PF00456">
    <property type="entry name" value="Transketolase_N"/>
    <property type="match status" value="1"/>
</dbReference>
<evidence type="ECO:0000313" key="5">
    <source>
        <dbReference type="EMBL" id="KZL93466.1"/>
    </source>
</evidence>
<comment type="cofactor">
    <cofactor evidence="1">
        <name>thiamine diphosphate</name>
        <dbReference type="ChEBI" id="CHEBI:58937"/>
    </cofactor>
</comment>
<dbReference type="RefSeq" id="WP_066617493.1">
    <property type="nucleotide sequence ID" value="NZ_FQXL01000024.1"/>
</dbReference>
<evidence type="ECO:0000313" key="6">
    <source>
        <dbReference type="Proteomes" id="UP000076603"/>
    </source>
</evidence>
<dbReference type="PANTHER" id="PTHR47514">
    <property type="entry name" value="TRANSKETOLASE N-TERMINAL SECTION-RELATED"/>
    <property type="match status" value="1"/>
</dbReference>
<dbReference type="PATRIC" id="fig|1121326.3.peg.468"/>
<evidence type="ECO:0000256" key="3">
    <source>
        <dbReference type="ARBA" id="ARBA00023052"/>
    </source>
</evidence>
<feature type="domain" description="Transketolase N-terminal" evidence="4">
    <location>
        <begin position="14"/>
        <end position="262"/>
    </location>
</feature>
<keyword evidence="6" id="KW-1185">Reference proteome</keyword>
<keyword evidence="3" id="KW-0786">Thiamine pyrophosphate</keyword>
<evidence type="ECO:0000256" key="1">
    <source>
        <dbReference type="ARBA" id="ARBA00001964"/>
    </source>
</evidence>
<dbReference type="InterPro" id="IPR005474">
    <property type="entry name" value="Transketolase_N"/>
</dbReference>
<dbReference type="OrthoDB" id="8732661at2"/>
<gene>
    <name evidence="5" type="primary">tktA_2</name>
    <name evidence="5" type="ORF">CLMAG_05120</name>
</gene>
<organism evidence="5 6">
    <name type="scientific">Clostridium magnum DSM 2767</name>
    <dbReference type="NCBI Taxonomy" id="1121326"/>
    <lineage>
        <taxon>Bacteria</taxon>
        <taxon>Bacillati</taxon>
        <taxon>Bacillota</taxon>
        <taxon>Clostridia</taxon>
        <taxon>Eubacteriales</taxon>
        <taxon>Clostridiaceae</taxon>
        <taxon>Clostridium</taxon>
    </lineage>
</organism>
<reference evidence="5 6" key="1">
    <citation type="submission" date="2016-04" db="EMBL/GenBank/DDBJ databases">
        <title>Genome sequence of Clostridium magnum DSM 2767.</title>
        <authorList>
            <person name="Poehlein A."/>
            <person name="Uhlig R."/>
            <person name="Fischer R."/>
            <person name="Bahl H."/>
            <person name="Daniel R."/>
        </authorList>
    </citation>
    <scope>NUCLEOTIDE SEQUENCE [LARGE SCALE GENOMIC DNA]</scope>
    <source>
        <strain evidence="5 6">DSM 2767</strain>
    </source>
</reference>
<name>A0A161XFY1_9CLOT</name>
<evidence type="ECO:0000256" key="2">
    <source>
        <dbReference type="ARBA" id="ARBA00007131"/>
    </source>
</evidence>
<dbReference type="PANTHER" id="PTHR47514:SF1">
    <property type="entry name" value="TRANSKETOLASE N-TERMINAL SECTION-RELATED"/>
    <property type="match status" value="1"/>
</dbReference>
<comment type="similarity">
    <text evidence="2">Belongs to the transketolase family.</text>
</comment>
<dbReference type="EMBL" id="LWAE01000001">
    <property type="protein sequence ID" value="KZL93466.1"/>
    <property type="molecule type" value="Genomic_DNA"/>
</dbReference>
<dbReference type="AlphaFoldDB" id="A0A161XFY1"/>
<evidence type="ECO:0000259" key="4">
    <source>
        <dbReference type="Pfam" id="PF00456"/>
    </source>
</evidence>
<dbReference type="STRING" id="1121326.CLMAG_05120"/>
<dbReference type="GO" id="GO:0004802">
    <property type="term" value="F:transketolase activity"/>
    <property type="evidence" value="ECO:0007669"/>
    <property type="project" value="UniProtKB-EC"/>
</dbReference>
<keyword evidence="5" id="KW-0808">Transferase</keyword>
<dbReference type="Proteomes" id="UP000076603">
    <property type="component" value="Unassembled WGS sequence"/>
</dbReference>
<accession>A0A161XFY1</accession>
<comment type="caution">
    <text evidence="5">The sequence shown here is derived from an EMBL/GenBank/DDBJ whole genome shotgun (WGS) entry which is preliminary data.</text>
</comment>
<protein>
    <submittedName>
        <fullName evidence="5">Transketolase 1</fullName>
        <ecNumber evidence="5">2.2.1.1</ecNumber>
    </submittedName>
</protein>
<dbReference type="SUPFAM" id="SSF52518">
    <property type="entry name" value="Thiamin diphosphate-binding fold (THDP-binding)"/>
    <property type="match status" value="1"/>
</dbReference>
<dbReference type="CDD" id="cd02012">
    <property type="entry name" value="TPP_TK"/>
    <property type="match status" value="1"/>
</dbReference>
<sequence length="281" mass="30761">MLNLDKKKEFEELALKIRIETVRAIGTLGFGHVGGAMSVADTIAVLYGGVMNIDPKNPRWEDRDWLVCSKGHAGPSIYSALALKGYFDKEELLTLNKPGTHFPSHCDRNLTTGIDMTTGSLGQGASTALGVALGNRLKGKNSYTYLILGDGEIQEGQVWESVLCAAQQKIDHLIVFVDYNKQQLDGYTKDINDVGDVKAKFESFGWYAQDIDGHDVEEIYNAIEKAKANKGTPSVIVLNTIKGKGCTFAEGILSNHHVTVNEIQMNEALSVLESKLEEVVK</sequence>
<dbReference type="InterPro" id="IPR029061">
    <property type="entry name" value="THDP-binding"/>
</dbReference>